<evidence type="ECO:0000313" key="2">
    <source>
        <dbReference type="Proteomes" id="UP001151760"/>
    </source>
</evidence>
<accession>A0ABQ5BH37</accession>
<reference evidence="1" key="2">
    <citation type="submission" date="2022-01" db="EMBL/GenBank/DDBJ databases">
        <authorList>
            <person name="Yamashiro T."/>
            <person name="Shiraishi A."/>
            <person name="Satake H."/>
            <person name="Nakayama K."/>
        </authorList>
    </citation>
    <scope>NUCLEOTIDE SEQUENCE</scope>
</reference>
<protein>
    <submittedName>
        <fullName evidence="1">Uncharacterized protein</fullName>
    </submittedName>
</protein>
<sequence>MGNGESTKFWLDHWHTRGIFKDIFPRLYAFESSKVVLLVSSKMANEFDEMGNEPSQEQRLWNVEDEREARIQRAKKLVEEHWEEVAALKEYEVLYDYQTEYDSAVVL</sequence>
<dbReference type="EMBL" id="BQNB010013265">
    <property type="protein sequence ID" value="GJT13853.1"/>
    <property type="molecule type" value="Genomic_DNA"/>
</dbReference>
<proteinExistence type="predicted"/>
<dbReference type="Proteomes" id="UP001151760">
    <property type="component" value="Unassembled WGS sequence"/>
</dbReference>
<reference evidence="1" key="1">
    <citation type="journal article" date="2022" name="Int. J. Mol. Sci.">
        <title>Draft Genome of Tanacetum Coccineum: Genomic Comparison of Closely Related Tanacetum-Family Plants.</title>
        <authorList>
            <person name="Yamashiro T."/>
            <person name="Shiraishi A."/>
            <person name="Nakayama K."/>
            <person name="Satake H."/>
        </authorList>
    </citation>
    <scope>NUCLEOTIDE SEQUENCE</scope>
</reference>
<keyword evidence="2" id="KW-1185">Reference proteome</keyword>
<comment type="caution">
    <text evidence="1">The sequence shown here is derived from an EMBL/GenBank/DDBJ whole genome shotgun (WGS) entry which is preliminary data.</text>
</comment>
<organism evidence="1 2">
    <name type="scientific">Tanacetum coccineum</name>
    <dbReference type="NCBI Taxonomy" id="301880"/>
    <lineage>
        <taxon>Eukaryota</taxon>
        <taxon>Viridiplantae</taxon>
        <taxon>Streptophyta</taxon>
        <taxon>Embryophyta</taxon>
        <taxon>Tracheophyta</taxon>
        <taxon>Spermatophyta</taxon>
        <taxon>Magnoliopsida</taxon>
        <taxon>eudicotyledons</taxon>
        <taxon>Gunneridae</taxon>
        <taxon>Pentapetalae</taxon>
        <taxon>asterids</taxon>
        <taxon>campanulids</taxon>
        <taxon>Asterales</taxon>
        <taxon>Asteraceae</taxon>
        <taxon>Asteroideae</taxon>
        <taxon>Anthemideae</taxon>
        <taxon>Anthemidinae</taxon>
        <taxon>Tanacetum</taxon>
    </lineage>
</organism>
<evidence type="ECO:0000313" key="1">
    <source>
        <dbReference type="EMBL" id="GJT13853.1"/>
    </source>
</evidence>
<gene>
    <name evidence="1" type="ORF">Tco_0860895</name>
</gene>
<name>A0ABQ5BH37_9ASTR</name>